<evidence type="ECO:0000256" key="1">
    <source>
        <dbReference type="ARBA" id="ARBA00003632"/>
    </source>
</evidence>
<comment type="caution">
    <text evidence="12">The sequence shown here is derived from an EMBL/GenBank/DDBJ whole genome shotgun (WGS) entry which is preliminary data.</text>
</comment>
<keyword evidence="7" id="KW-0508">mRNA splicing</keyword>
<feature type="region of interest" description="Disordered" evidence="10">
    <location>
        <begin position="1"/>
        <end position="60"/>
    </location>
</feature>
<accession>A0A6A0HEA9</accession>
<dbReference type="Pfam" id="PF08648">
    <property type="entry name" value="SNRNP27"/>
    <property type="match status" value="1"/>
</dbReference>
<comment type="subcellular location">
    <subcellularLocation>
        <location evidence="2">Nucleus</location>
    </subcellularLocation>
</comment>
<sequence length="115" mass="13257">MLPDCCGRSRSRDRGERGERRSRRSRSRSPSHRRHRNSPVNTAGPSGRHEEPPMSAMTEEERQMKELMGFGSFHSTKGKKVEGNNVGAVHVIMKRKYRQYMNRKGGFNRPLDFVA</sequence>
<dbReference type="GO" id="GO:0008380">
    <property type="term" value="P:RNA splicing"/>
    <property type="evidence" value="ECO:0007669"/>
    <property type="project" value="UniProtKB-KW"/>
</dbReference>
<evidence type="ECO:0000259" key="11">
    <source>
        <dbReference type="Pfam" id="PF08648"/>
    </source>
</evidence>
<protein>
    <recommendedName>
        <fullName evidence="5">U4/U6.U5 small nuclear ribonucleoprotein 27 kDa protein</fullName>
    </recommendedName>
    <alternativeName>
        <fullName evidence="9">U4/U6.U5 tri-snRNP-associated protein 3</fullName>
    </alternativeName>
</protein>
<comment type="function">
    <text evidence="1">May play a role in mRNA splicing.</text>
</comment>
<evidence type="ECO:0000256" key="2">
    <source>
        <dbReference type="ARBA" id="ARBA00004123"/>
    </source>
</evidence>
<dbReference type="Proteomes" id="UP000711488">
    <property type="component" value="Unassembled WGS sequence"/>
</dbReference>
<name>A0A6A0HEA9_HYAAZ</name>
<keyword evidence="8" id="KW-0539">Nucleus</keyword>
<reference evidence="12" key="1">
    <citation type="submission" date="2014-08" db="EMBL/GenBank/DDBJ databases">
        <authorList>
            <person name="Murali S."/>
            <person name="Richards S."/>
            <person name="Bandaranaike D."/>
            <person name="Bellair M."/>
            <person name="Blankenburg K."/>
            <person name="Chao H."/>
            <person name="Dinh H."/>
            <person name="Doddapaneni H."/>
            <person name="Dugan-Rocha S."/>
            <person name="Elkadiri S."/>
            <person name="Gnanaolivu R."/>
            <person name="Hughes D."/>
            <person name="Lee S."/>
            <person name="Li M."/>
            <person name="Ming W."/>
            <person name="Munidasa M."/>
            <person name="Muniz J."/>
            <person name="Nguyen L."/>
            <person name="Osuji N."/>
            <person name="Pu L.-L."/>
            <person name="Puazo M."/>
            <person name="Skinner E."/>
            <person name="Qu C."/>
            <person name="Quiroz J."/>
            <person name="Raj R."/>
            <person name="Weissenberger G."/>
            <person name="Xin Y."/>
            <person name="Zou X."/>
            <person name="Han Y."/>
            <person name="Worley K."/>
            <person name="Muzny D."/>
            <person name="Gibbs R."/>
        </authorList>
    </citation>
    <scope>NUCLEOTIDE SEQUENCE</scope>
    <source>
        <strain evidence="12">HAZT.00-mixed</strain>
        <tissue evidence="12">Whole organism</tissue>
    </source>
</reference>
<dbReference type="InterPro" id="IPR013957">
    <property type="entry name" value="SNRNP27"/>
</dbReference>
<gene>
    <name evidence="12" type="ORF">HAZT_HAZT002328</name>
</gene>
<evidence type="ECO:0000256" key="6">
    <source>
        <dbReference type="ARBA" id="ARBA00022664"/>
    </source>
</evidence>
<feature type="domain" description="U4/U6.U5 small nuclear ribonucleoprotein 27kDa protein" evidence="11">
    <location>
        <begin position="59"/>
        <end position="113"/>
    </location>
</feature>
<dbReference type="GO" id="GO:0071011">
    <property type="term" value="C:precatalytic spliceosome"/>
    <property type="evidence" value="ECO:0007669"/>
    <property type="project" value="TreeGrafter"/>
</dbReference>
<comment type="similarity">
    <text evidence="3">Belongs to the SNUT3 family.</text>
</comment>
<dbReference type="EMBL" id="JQDR03000520">
    <property type="protein sequence ID" value="KAA0203839.1"/>
    <property type="molecule type" value="Genomic_DNA"/>
</dbReference>
<dbReference type="AlphaFoldDB" id="A0A6A0HEA9"/>
<evidence type="ECO:0000256" key="8">
    <source>
        <dbReference type="ARBA" id="ARBA00023242"/>
    </source>
</evidence>
<feature type="compositionally biased region" description="Basic and acidic residues" evidence="10">
    <location>
        <begin position="10"/>
        <end position="19"/>
    </location>
</feature>
<evidence type="ECO:0000256" key="7">
    <source>
        <dbReference type="ARBA" id="ARBA00023187"/>
    </source>
</evidence>
<evidence type="ECO:0000256" key="4">
    <source>
        <dbReference type="ARBA" id="ARBA00011825"/>
    </source>
</evidence>
<reference evidence="12" key="2">
    <citation type="journal article" date="2018" name="Environ. Sci. Technol.">
        <title>The Toxicogenome of Hyalella azteca: A Model for Sediment Ecotoxicology and Evolutionary Toxicology.</title>
        <authorList>
            <person name="Poynton H.C."/>
            <person name="Hasenbein S."/>
            <person name="Benoit J.B."/>
            <person name="Sepulveda M.S."/>
            <person name="Poelchau M.F."/>
            <person name="Hughes D.S.T."/>
            <person name="Murali S.C."/>
            <person name="Chen S."/>
            <person name="Glastad K.M."/>
            <person name="Goodisman M.A.D."/>
            <person name="Werren J.H."/>
            <person name="Vineis J.H."/>
            <person name="Bowen J.L."/>
            <person name="Friedrich M."/>
            <person name="Jones J."/>
            <person name="Robertson H.M."/>
            <person name="Feyereisen R."/>
            <person name="Mechler-Hickson A."/>
            <person name="Mathers N."/>
            <person name="Lee C.E."/>
            <person name="Colbourne J.K."/>
            <person name="Biales A."/>
            <person name="Johnston J.S."/>
            <person name="Wellborn G.A."/>
            <person name="Rosendale A.J."/>
            <person name="Cridge A.G."/>
            <person name="Munoz-Torres M.C."/>
            <person name="Bain P.A."/>
            <person name="Manny A.R."/>
            <person name="Major K.M."/>
            <person name="Lambert F.N."/>
            <person name="Vulpe C.D."/>
            <person name="Tuck P."/>
            <person name="Blalock B.J."/>
            <person name="Lin Y.Y."/>
            <person name="Smith M.E."/>
            <person name="Ochoa-Acuna H."/>
            <person name="Chen M.M."/>
            <person name="Childers C.P."/>
            <person name="Qu J."/>
            <person name="Dugan S."/>
            <person name="Lee S.L."/>
            <person name="Chao H."/>
            <person name="Dinh H."/>
            <person name="Han Y."/>
            <person name="Doddapaneni H."/>
            <person name="Worley K.C."/>
            <person name="Muzny D.M."/>
            <person name="Gibbs R.A."/>
            <person name="Richards S."/>
        </authorList>
    </citation>
    <scope>NUCLEOTIDE SEQUENCE</scope>
    <source>
        <strain evidence="12">HAZT.00-mixed</strain>
        <tissue evidence="12">Whole organism</tissue>
    </source>
</reference>
<evidence type="ECO:0000256" key="3">
    <source>
        <dbReference type="ARBA" id="ARBA00008218"/>
    </source>
</evidence>
<evidence type="ECO:0000256" key="10">
    <source>
        <dbReference type="SAM" id="MobiDB-lite"/>
    </source>
</evidence>
<feature type="compositionally biased region" description="Basic residues" evidence="10">
    <location>
        <begin position="20"/>
        <end position="37"/>
    </location>
</feature>
<dbReference type="PANTHER" id="PTHR31077:SF1">
    <property type="entry name" value="U4_U6.U5 SMALL NUCLEAR RIBONUCLEOPROTEIN 27 KDA PROTEIN"/>
    <property type="match status" value="1"/>
</dbReference>
<reference evidence="12" key="3">
    <citation type="submission" date="2019-06" db="EMBL/GenBank/DDBJ databases">
        <authorList>
            <person name="Poynton C."/>
            <person name="Hasenbein S."/>
            <person name="Benoit J.B."/>
            <person name="Sepulveda M.S."/>
            <person name="Poelchau M.F."/>
            <person name="Murali S.C."/>
            <person name="Chen S."/>
            <person name="Glastad K.M."/>
            <person name="Werren J.H."/>
            <person name="Vineis J.H."/>
            <person name="Bowen J.L."/>
            <person name="Friedrich M."/>
            <person name="Jones J."/>
            <person name="Robertson H.M."/>
            <person name="Feyereisen R."/>
            <person name="Mechler-Hickson A."/>
            <person name="Mathers N."/>
            <person name="Lee C.E."/>
            <person name="Colbourne J.K."/>
            <person name="Biales A."/>
            <person name="Johnston J.S."/>
            <person name="Wellborn G.A."/>
            <person name="Rosendale A.J."/>
            <person name="Cridge A.G."/>
            <person name="Munoz-Torres M.C."/>
            <person name="Bain P.A."/>
            <person name="Manny A.R."/>
            <person name="Major K.M."/>
            <person name="Lambert F.N."/>
            <person name="Vulpe C.D."/>
            <person name="Tuck P."/>
            <person name="Blalock B.J."/>
            <person name="Lin Y.-Y."/>
            <person name="Smith M.E."/>
            <person name="Ochoa-Acuna H."/>
            <person name="Chen M.-J.M."/>
            <person name="Childers C.P."/>
            <person name="Qu J."/>
            <person name="Dugan S."/>
            <person name="Lee S.L."/>
            <person name="Chao H."/>
            <person name="Dinh H."/>
            <person name="Han Y."/>
            <person name="Doddapaneni H."/>
            <person name="Worley K.C."/>
            <person name="Muzny D.M."/>
            <person name="Gibbs R.A."/>
            <person name="Richards S."/>
        </authorList>
    </citation>
    <scope>NUCLEOTIDE SEQUENCE</scope>
    <source>
        <strain evidence="12">HAZT.00-mixed</strain>
        <tissue evidence="12">Whole organism</tissue>
    </source>
</reference>
<evidence type="ECO:0000256" key="5">
    <source>
        <dbReference type="ARBA" id="ARBA00014357"/>
    </source>
</evidence>
<keyword evidence="6" id="KW-0507">mRNA processing</keyword>
<dbReference type="PANTHER" id="PTHR31077">
    <property type="entry name" value="U4/U6.U5 SMALL NUCLEAR RIBONUCLEOPROTEIN 27 KDA PROTEIN"/>
    <property type="match status" value="1"/>
</dbReference>
<organism evidence="12">
    <name type="scientific">Hyalella azteca</name>
    <name type="common">Amphipod</name>
    <dbReference type="NCBI Taxonomy" id="294128"/>
    <lineage>
        <taxon>Eukaryota</taxon>
        <taxon>Metazoa</taxon>
        <taxon>Ecdysozoa</taxon>
        <taxon>Arthropoda</taxon>
        <taxon>Crustacea</taxon>
        <taxon>Multicrustacea</taxon>
        <taxon>Malacostraca</taxon>
        <taxon>Eumalacostraca</taxon>
        <taxon>Peracarida</taxon>
        <taxon>Amphipoda</taxon>
        <taxon>Senticaudata</taxon>
        <taxon>Talitrida</taxon>
        <taxon>Talitroidea</taxon>
        <taxon>Hyalellidae</taxon>
        <taxon>Hyalella</taxon>
    </lineage>
</organism>
<dbReference type="OrthoDB" id="21368at2759"/>
<evidence type="ECO:0000256" key="9">
    <source>
        <dbReference type="ARBA" id="ARBA00031864"/>
    </source>
</evidence>
<comment type="subunit">
    <text evidence="4">Part of a tri-snRNP complex.</text>
</comment>
<dbReference type="GO" id="GO:0006397">
    <property type="term" value="P:mRNA processing"/>
    <property type="evidence" value="ECO:0007669"/>
    <property type="project" value="UniProtKB-KW"/>
</dbReference>
<proteinExistence type="inferred from homology"/>
<evidence type="ECO:0000313" key="12">
    <source>
        <dbReference type="EMBL" id="KAA0203839.1"/>
    </source>
</evidence>